<dbReference type="eggNOG" id="COG2207">
    <property type="taxonomic scope" value="Bacteria"/>
</dbReference>
<dbReference type="EMBL" id="CP002542">
    <property type="protein sequence ID" value="AEA45323.1"/>
    <property type="molecule type" value="Genomic_DNA"/>
</dbReference>
<feature type="transmembrane region" description="Helical" evidence="4">
    <location>
        <begin position="338"/>
        <end position="356"/>
    </location>
</feature>
<gene>
    <name evidence="6" type="ordered locus">Fluta_3351</name>
</gene>
<reference evidence="6 7" key="1">
    <citation type="journal article" date="2011" name="Stand. Genomic Sci.">
        <title>Complete genome sequence of the gliding freshwater bacterium Fluviicola taffensis type strain (RW262).</title>
        <authorList>
            <person name="Woyke T."/>
            <person name="Chertkov O."/>
            <person name="Lapidus A."/>
            <person name="Nolan M."/>
            <person name="Lucas S."/>
            <person name="Del Rio T.G."/>
            <person name="Tice H."/>
            <person name="Cheng J.F."/>
            <person name="Tapia R."/>
            <person name="Han C."/>
            <person name="Goodwin L."/>
            <person name="Pitluck S."/>
            <person name="Liolios K."/>
            <person name="Pagani I."/>
            <person name="Ivanova N."/>
            <person name="Huntemann M."/>
            <person name="Mavromatis K."/>
            <person name="Mikhailova N."/>
            <person name="Pati A."/>
            <person name="Chen A."/>
            <person name="Palaniappan K."/>
            <person name="Land M."/>
            <person name="Hauser L."/>
            <person name="Brambilla E.M."/>
            <person name="Rohde M."/>
            <person name="Mwirichia R."/>
            <person name="Sikorski J."/>
            <person name="Tindall B.J."/>
            <person name="Goker M."/>
            <person name="Bristow J."/>
            <person name="Eisen J.A."/>
            <person name="Markowitz V."/>
            <person name="Hugenholtz P."/>
            <person name="Klenk H.P."/>
            <person name="Kyrpides N.C."/>
        </authorList>
    </citation>
    <scope>NUCLEOTIDE SEQUENCE [LARGE SCALE GENOMIC DNA]</scope>
    <source>
        <strain evidence="7">DSM 16823 / RW262 / RW262</strain>
    </source>
</reference>
<evidence type="ECO:0000313" key="7">
    <source>
        <dbReference type="Proteomes" id="UP000007463"/>
    </source>
</evidence>
<dbReference type="SUPFAM" id="SSF46689">
    <property type="entry name" value="Homeodomain-like"/>
    <property type="match status" value="1"/>
</dbReference>
<proteinExistence type="predicted"/>
<organism evidence="6 7">
    <name type="scientific">Fluviicola taffensis (strain DSM 16823 / NCIMB 13979 / RW262)</name>
    <dbReference type="NCBI Taxonomy" id="755732"/>
    <lineage>
        <taxon>Bacteria</taxon>
        <taxon>Pseudomonadati</taxon>
        <taxon>Bacteroidota</taxon>
        <taxon>Flavobacteriia</taxon>
        <taxon>Flavobacteriales</taxon>
        <taxon>Crocinitomicaceae</taxon>
        <taxon>Fluviicola</taxon>
    </lineage>
</organism>
<evidence type="ECO:0000256" key="3">
    <source>
        <dbReference type="ARBA" id="ARBA00023163"/>
    </source>
</evidence>
<evidence type="ECO:0000256" key="4">
    <source>
        <dbReference type="SAM" id="Phobius"/>
    </source>
</evidence>
<dbReference type="PROSITE" id="PS01124">
    <property type="entry name" value="HTH_ARAC_FAMILY_2"/>
    <property type="match status" value="1"/>
</dbReference>
<reference evidence="7" key="2">
    <citation type="submission" date="2011-02" db="EMBL/GenBank/DDBJ databases">
        <title>The complete genome of Fluviicola taffensis DSM 16823.</title>
        <authorList>
            <consortium name="US DOE Joint Genome Institute (JGI-PGF)"/>
            <person name="Lucas S."/>
            <person name="Copeland A."/>
            <person name="Lapidus A."/>
            <person name="Bruce D."/>
            <person name="Goodwin L."/>
            <person name="Pitluck S."/>
            <person name="Kyrpides N."/>
            <person name="Mavromatis K."/>
            <person name="Ivanova N."/>
            <person name="Mikhailova N."/>
            <person name="Pagani I."/>
            <person name="Chertkov O."/>
            <person name="Detter J.C."/>
            <person name="Han C."/>
            <person name="Tapia R."/>
            <person name="Land M."/>
            <person name="Hauser L."/>
            <person name="Markowitz V."/>
            <person name="Cheng J.-F."/>
            <person name="Hugenholtz P."/>
            <person name="Woyke T."/>
            <person name="Wu D."/>
            <person name="Tindall B."/>
            <person name="Pomrenke H.G."/>
            <person name="Brambilla E."/>
            <person name="Klenk H.-P."/>
            <person name="Eisen J.A."/>
        </authorList>
    </citation>
    <scope>NUCLEOTIDE SEQUENCE [LARGE SCALE GENOMIC DNA]</scope>
    <source>
        <strain evidence="7">DSM 16823 / RW262 / RW262</strain>
    </source>
</reference>
<dbReference type="STRING" id="755732.Fluta_3351"/>
<dbReference type="AlphaFoldDB" id="F2IAZ9"/>
<dbReference type="RefSeq" id="WP_013688090.1">
    <property type="nucleotide sequence ID" value="NC_015321.1"/>
</dbReference>
<dbReference type="PANTHER" id="PTHR43280:SF34">
    <property type="entry name" value="ARAC-FAMILY TRANSCRIPTIONAL REGULATOR"/>
    <property type="match status" value="1"/>
</dbReference>
<accession>F2IAZ9</accession>
<evidence type="ECO:0000256" key="2">
    <source>
        <dbReference type="ARBA" id="ARBA00023125"/>
    </source>
</evidence>
<keyword evidence="7" id="KW-1185">Reference proteome</keyword>
<feature type="domain" description="HTH araC/xylS-type" evidence="5">
    <location>
        <begin position="404"/>
        <end position="516"/>
    </location>
</feature>
<dbReference type="SMART" id="SM00342">
    <property type="entry name" value="HTH_ARAC"/>
    <property type="match status" value="1"/>
</dbReference>
<dbReference type="InterPro" id="IPR018060">
    <property type="entry name" value="HTH_AraC"/>
</dbReference>
<evidence type="ECO:0000256" key="1">
    <source>
        <dbReference type="ARBA" id="ARBA00023015"/>
    </source>
</evidence>
<dbReference type="InterPro" id="IPR011990">
    <property type="entry name" value="TPR-like_helical_dom_sf"/>
</dbReference>
<dbReference type="GO" id="GO:0003700">
    <property type="term" value="F:DNA-binding transcription factor activity"/>
    <property type="evidence" value="ECO:0007669"/>
    <property type="project" value="InterPro"/>
</dbReference>
<name>F2IAZ9_FLUTR</name>
<keyword evidence="1" id="KW-0805">Transcription regulation</keyword>
<keyword evidence="4" id="KW-1133">Transmembrane helix</keyword>
<dbReference type="Proteomes" id="UP000007463">
    <property type="component" value="Chromosome"/>
</dbReference>
<protein>
    <submittedName>
        <fullName evidence="6">Helix-turn-helix domain-containing protein AraC type</fullName>
    </submittedName>
</protein>
<dbReference type="Gene3D" id="1.25.40.10">
    <property type="entry name" value="Tetratricopeptide repeat domain"/>
    <property type="match status" value="1"/>
</dbReference>
<dbReference type="OrthoDB" id="5295174at2"/>
<keyword evidence="4" id="KW-0472">Membrane</keyword>
<evidence type="ECO:0000259" key="5">
    <source>
        <dbReference type="PROSITE" id="PS01124"/>
    </source>
</evidence>
<keyword evidence="2" id="KW-0238">DNA-binding</keyword>
<dbReference type="PANTHER" id="PTHR43280">
    <property type="entry name" value="ARAC-FAMILY TRANSCRIPTIONAL REGULATOR"/>
    <property type="match status" value="1"/>
</dbReference>
<dbReference type="InterPro" id="IPR009057">
    <property type="entry name" value="Homeodomain-like_sf"/>
</dbReference>
<sequence precursor="true">MKFIKTLLFSCLSISSVIAQKDTDINRKFDSIYFATAVNTAAGDINKAIRIADSLHKHSKLAIHQLKALMLSSSLFQQKGDIKKSVQYAVKADSIAVKHKNYDWEARIAGFLSTQYRIMGLYEEGEEYLEKGKNVSHKIENEQMKKLYLGMIYQETAYYEIEYEQYKKAYKAAKSADDYFNQLVYSEQDRDYFLATNEQLLGRVCIGLNKWDEASEHYNKALGKLTKVTQENAMLSGFIYSGLGRVHLEKKEMTIAFENLLKAEEIVENSDYLELKIEVYKTLADYYQLSKDIVKYAKYNDKYVEALALSEKKKKESITDFVNTTKSKGKILAQNRNVLLIVSIVLSILIVLTFIWQRRSRKHERERFREVMSRMRQAQFEKEQEQTVIAVSERKDPNRKIMSDAIEAKILKDLKDFERGNKYTDKQISLPILAGMLKTNTKYLSHVLNTYLNKDFNTYINELRIKYIIEKIEQDERFKNYKLSVLAEECGFSSHSKFSAVFKAITGFSPSTFLAYLEESKSA</sequence>
<evidence type="ECO:0000313" key="6">
    <source>
        <dbReference type="EMBL" id="AEA45323.1"/>
    </source>
</evidence>
<dbReference type="Pfam" id="PF12833">
    <property type="entry name" value="HTH_18"/>
    <property type="match status" value="1"/>
</dbReference>
<keyword evidence="4" id="KW-0812">Transmembrane</keyword>
<dbReference type="Gene3D" id="1.10.10.60">
    <property type="entry name" value="Homeodomain-like"/>
    <property type="match status" value="2"/>
</dbReference>
<dbReference type="KEGG" id="fte:Fluta_3351"/>
<dbReference type="HOGENOM" id="CLU_030864_1_0_10"/>
<keyword evidence="3" id="KW-0804">Transcription</keyword>
<dbReference type="GO" id="GO:0043565">
    <property type="term" value="F:sequence-specific DNA binding"/>
    <property type="evidence" value="ECO:0007669"/>
    <property type="project" value="InterPro"/>
</dbReference>
<dbReference type="SUPFAM" id="SSF48452">
    <property type="entry name" value="TPR-like"/>
    <property type="match status" value="1"/>
</dbReference>